<dbReference type="Pfam" id="PF01939">
    <property type="entry name" value="NucS_C"/>
    <property type="match status" value="1"/>
</dbReference>
<dbReference type="RefSeq" id="WP_192027775.1">
    <property type="nucleotide sequence ID" value="NZ_JACYTR010000002.1"/>
</dbReference>
<name>A0AAW3ZHF3_9GAMM</name>
<comment type="caution">
    <text evidence="2">The sequence shown here is derived from an EMBL/GenBank/DDBJ whole genome shotgun (WGS) entry which is preliminary data.</text>
</comment>
<evidence type="ECO:0000313" key="2">
    <source>
        <dbReference type="EMBL" id="MBD8524432.1"/>
    </source>
</evidence>
<dbReference type="EMBL" id="JACYTR010000002">
    <property type="protein sequence ID" value="MBD8524432.1"/>
    <property type="molecule type" value="Genomic_DNA"/>
</dbReference>
<evidence type="ECO:0000259" key="1">
    <source>
        <dbReference type="Pfam" id="PF01939"/>
    </source>
</evidence>
<keyword evidence="3" id="KW-1185">Reference proteome</keyword>
<dbReference type="GO" id="GO:0004519">
    <property type="term" value="F:endonuclease activity"/>
    <property type="evidence" value="ECO:0007669"/>
    <property type="project" value="InterPro"/>
</dbReference>
<organism evidence="2 3">
    <name type="scientific">Pseudomarimonas arenosa</name>
    <dbReference type="NCBI Taxonomy" id="2774145"/>
    <lineage>
        <taxon>Bacteria</taxon>
        <taxon>Pseudomonadati</taxon>
        <taxon>Pseudomonadota</taxon>
        <taxon>Gammaproteobacteria</taxon>
        <taxon>Lysobacterales</taxon>
        <taxon>Lysobacteraceae</taxon>
        <taxon>Pseudomarimonas</taxon>
    </lineage>
</organism>
<dbReference type="Gene3D" id="3.40.1350.10">
    <property type="match status" value="1"/>
</dbReference>
<protein>
    <submittedName>
        <fullName evidence="2">DUF91 domain-containing protein</fullName>
    </submittedName>
</protein>
<reference evidence="2 3" key="1">
    <citation type="submission" date="2020-09" db="EMBL/GenBank/DDBJ databases">
        <title>Pseudoxanthomonas sp. CAU 1598 isolated from sand of Yaerae Beach.</title>
        <authorList>
            <person name="Kim W."/>
        </authorList>
    </citation>
    <scope>NUCLEOTIDE SEQUENCE [LARGE SCALE GENOMIC DNA]</scope>
    <source>
        <strain evidence="2 3">CAU 1598</strain>
    </source>
</reference>
<feature type="domain" description="Endonuclease NucS C-terminal" evidence="1">
    <location>
        <begin position="179"/>
        <end position="270"/>
    </location>
</feature>
<proteinExistence type="predicted"/>
<accession>A0AAW3ZHF3</accession>
<dbReference type="InterPro" id="IPR048301">
    <property type="entry name" value="NucS_C"/>
</dbReference>
<dbReference type="GO" id="GO:0003676">
    <property type="term" value="F:nucleic acid binding"/>
    <property type="evidence" value="ECO:0007669"/>
    <property type="project" value="InterPro"/>
</dbReference>
<dbReference type="Proteomes" id="UP000613768">
    <property type="component" value="Unassembled WGS sequence"/>
</dbReference>
<gene>
    <name evidence="2" type="ORF">IFO71_01640</name>
</gene>
<evidence type="ECO:0000313" key="3">
    <source>
        <dbReference type="Proteomes" id="UP000613768"/>
    </source>
</evidence>
<sequence length="305" mass="33991">MTDVVDAPGFWRVHCHIGHHPGQWQFWYREQICAVGYPPGAGYTLQGSSKDQSWSGVRNALARMREGDWIVASMPEHRVGRLGRIFRLAVDDAVWDPIVPPRKDLPHGENGRRILVRWDLGVGPIDPSVVVTLPKAVRFSPGEVRATIRAIPIGKLEHIRAAMRDERNWAPIIGAFAMETALSDYIALHPDQLEPGLISHTGLNVRELVMPDRGRIDALLQDRAGTPVIVECKQHAPSTVDVDQLLRYRNLFAANTDWCPEGRVRSILVHGGASRVAPTVAEYARRNGVELVFHQLRVNFISSGA</sequence>
<dbReference type="InterPro" id="IPR011856">
    <property type="entry name" value="tRNA_endonuc-like_dom_sf"/>
</dbReference>
<dbReference type="AlphaFoldDB" id="A0AAW3ZHF3"/>